<evidence type="ECO:0000313" key="1">
    <source>
        <dbReference type="EMBL" id="KIL58209.1"/>
    </source>
</evidence>
<organism evidence="1 2">
    <name type="scientific">Amanita muscaria (strain Koide BX008)</name>
    <dbReference type="NCBI Taxonomy" id="946122"/>
    <lineage>
        <taxon>Eukaryota</taxon>
        <taxon>Fungi</taxon>
        <taxon>Dikarya</taxon>
        <taxon>Basidiomycota</taxon>
        <taxon>Agaricomycotina</taxon>
        <taxon>Agaricomycetes</taxon>
        <taxon>Agaricomycetidae</taxon>
        <taxon>Agaricales</taxon>
        <taxon>Pluteineae</taxon>
        <taxon>Amanitaceae</taxon>
        <taxon>Amanita</taxon>
    </lineage>
</organism>
<dbReference type="AlphaFoldDB" id="A0A0C2SVT8"/>
<reference evidence="1 2" key="1">
    <citation type="submission" date="2014-04" db="EMBL/GenBank/DDBJ databases">
        <title>Evolutionary Origins and Diversification of the Mycorrhizal Mutualists.</title>
        <authorList>
            <consortium name="DOE Joint Genome Institute"/>
            <consortium name="Mycorrhizal Genomics Consortium"/>
            <person name="Kohler A."/>
            <person name="Kuo A."/>
            <person name="Nagy L.G."/>
            <person name="Floudas D."/>
            <person name="Copeland A."/>
            <person name="Barry K.W."/>
            <person name="Cichocki N."/>
            <person name="Veneault-Fourrey C."/>
            <person name="LaButti K."/>
            <person name="Lindquist E.A."/>
            <person name="Lipzen A."/>
            <person name="Lundell T."/>
            <person name="Morin E."/>
            <person name="Murat C."/>
            <person name="Riley R."/>
            <person name="Ohm R."/>
            <person name="Sun H."/>
            <person name="Tunlid A."/>
            <person name="Henrissat B."/>
            <person name="Grigoriev I.V."/>
            <person name="Hibbett D.S."/>
            <person name="Martin F."/>
        </authorList>
    </citation>
    <scope>NUCLEOTIDE SEQUENCE [LARGE SCALE GENOMIC DNA]</scope>
    <source>
        <strain evidence="1 2">Koide BX008</strain>
    </source>
</reference>
<dbReference type="Proteomes" id="UP000054549">
    <property type="component" value="Unassembled WGS sequence"/>
</dbReference>
<dbReference type="InParanoid" id="A0A0C2SVT8"/>
<keyword evidence="2" id="KW-1185">Reference proteome</keyword>
<proteinExistence type="predicted"/>
<name>A0A0C2SVT8_AMAMK</name>
<gene>
    <name evidence="1" type="ORF">M378DRAFT_27663</name>
</gene>
<accession>A0A0C2SVT8</accession>
<dbReference type="EMBL" id="KN818344">
    <property type="protein sequence ID" value="KIL58209.1"/>
    <property type="molecule type" value="Genomic_DNA"/>
</dbReference>
<feature type="non-terminal residue" evidence="1">
    <location>
        <position position="1"/>
    </location>
</feature>
<sequence length="67" mass="7695">PDKSTQNESQPLPIPYSYARLFSQISLLHGFDPSHQRLSYVLLVNISRNFIHCDILAPPLTLHHDLE</sequence>
<protein>
    <submittedName>
        <fullName evidence="1">Uncharacterized protein</fullName>
    </submittedName>
</protein>
<dbReference type="HOGENOM" id="CLU_2819347_0_0_1"/>
<evidence type="ECO:0000313" key="2">
    <source>
        <dbReference type="Proteomes" id="UP000054549"/>
    </source>
</evidence>